<proteinExistence type="predicted"/>
<dbReference type="RefSeq" id="WP_154331795.1">
    <property type="nucleotide sequence ID" value="NZ_CP046054.1"/>
</dbReference>
<dbReference type="Gene3D" id="1.10.260.40">
    <property type="entry name" value="lambda repressor-like DNA-binding domains"/>
    <property type="match status" value="1"/>
</dbReference>
<dbReference type="KEGG" id="mhey:H2LOC_021320"/>
<evidence type="ECO:0000259" key="1">
    <source>
        <dbReference type="PROSITE" id="PS50943"/>
    </source>
</evidence>
<organism evidence="2 3">
    <name type="scientific">Methylocystis heyeri</name>
    <dbReference type="NCBI Taxonomy" id="391905"/>
    <lineage>
        <taxon>Bacteria</taxon>
        <taxon>Pseudomonadati</taxon>
        <taxon>Pseudomonadota</taxon>
        <taxon>Alphaproteobacteria</taxon>
        <taxon>Hyphomicrobiales</taxon>
        <taxon>Methylocystaceae</taxon>
        <taxon>Methylocystis</taxon>
    </lineage>
</organism>
<reference evidence="2 3" key="1">
    <citation type="submission" date="2019-11" db="EMBL/GenBank/DDBJ databases">
        <title>The genome sequence of Methylocystis heyeri.</title>
        <authorList>
            <person name="Oshkin I.Y."/>
            <person name="Miroshnikov K."/>
            <person name="Dedysh S.N."/>
        </authorList>
    </citation>
    <scope>NUCLEOTIDE SEQUENCE [LARGE SCALE GENOMIC DNA]</scope>
    <source>
        <strain evidence="2 3">H2</strain>
        <plasmid evidence="2 3">unnamed2</plasmid>
    </source>
</reference>
<dbReference type="SUPFAM" id="SSF47413">
    <property type="entry name" value="lambda repressor-like DNA-binding domains"/>
    <property type="match status" value="1"/>
</dbReference>
<keyword evidence="3" id="KW-1185">Reference proteome</keyword>
<dbReference type="AlphaFoldDB" id="A0A6B8KIY9"/>
<dbReference type="InterPro" id="IPR010982">
    <property type="entry name" value="Lambda_DNA-bd_dom_sf"/>
</dbReference>
<accession>A0A6B8KIY9</accession>
<gene>
    <name evidence="2" type="ORF">H2LOC_021320</name>
</gene>
<geneLocation type="plasmid" evidence="2">
    <name>unnamed2</name>
</geneLocation>
<evidence type="ECO:0000313" key="2">
    <source>
        <dbReference type="EMBL" id="QGM48334.1"/>
    </source>
</evidence>
<dbReference type="PROSITE" id="PS50943">
    <property type="entry name" value="HTH_CROC1"/>
    <property type="match status" value="1"/>
</dbReference>
<evidence type="ECO:0000313" key="3">
    <source>
        <dbReference type="Proteomes" id="UP000309061"/>
    </source>
</evidence>
<dbReference type="GO" id="GO:0003677">
    <property type="term" value="F:DNA binding"/>
    <property type="evidence" value="ECO:0007669"/>
    <property type="project" value="InterPro"/>
</dbReference>
<dbReference type="Proteomes" id="UP000309061">
    <property type="component" value="Plasmid unnamed2"/>
</dbReference>
<feature type="domain" description="HTH cro/C1-type" evidence="1">
    <location>
        <begin position="22"/>
        <end position="75"/>
    </location>
</feature>
<keyword evidence="2" id="KW-0614">Plasmid</keyword>
<sequence>MPTPHNPSVAVRRALRKFGGDIQDARKRRRLPMSVIAERAFTSRSTLQRIEAGDPGVGIGIYAAVLQSLGLLDELANAADLSRDSLGQALASAALPKRIRQPRMAKSDG</sequence>
<protein>
    <submittedName>
        <fullName evidence="2">Helix-turn-helix domain-containing protein</fullName>
    </submittedName>
</protein>
<dbReference type="InterPro" id="IPR001387">
    <property type="entry name" value="Cro/C1-type_HTH"/>
</dbReference>
<name>A0A6B8KIY9_9HYPH</name>
<dbReference type="OrthoDB" id="7365273at2"/>
<dbReference type="EMBL" id="CP046054">
    <property type="protein sequence ID" value="QGM48334.1"/>
    <property type="molecule type" value="Genomic_DNA"/>
</dbReference>